<evidence type="ECO:0000313" key="1">
    <source>
        <dbReference type="EMBL" id="KIM79576.1"/>
    </source>
</evidence>
<dbReference type="OrthoDB" id="3358371at2759"/>
<dbReference type="Proteomes" id="UP000054166">
    <property type="component" value="Unassembled WGS sequence"/>
</dbReference>
<evidence type="ECO:0000313" key="2">
    <source>
        <dbReference type="Proteomes" id="UP000054166"/>
    </source>
</evidence>
<reference evidence="1 2" key="1">
    <citation type="submission" date="2014-04" db="EMBL/GenBank/DDBJ databases">
        <authorList>
            <consortium name="DOE Joint Genome Institute"/>
            <person name="Kuo A."/>
            <person name="Tarkka M."/>
            <person name="Buscot F."/>
            <person name="Kohler A."/>
            <person name="Nagy L.G."/>
            <person name="Floudas D."/>
            <person name="Copeland A."/>
            <person name="Barry K.W."/>
            <person name="Cichocki N."/>
            <person name="Veneault-Fourrey C."/>
            <person name="LaButti K."/>
            <person name="Lindquist E.A."/>
            <person name="Lipzen A."/>
            <person name="Lundell T."/>
            <person name="Morin E."/>
            <person name="Murat C."/>
            <person name="Sun H."/>
            <person name="Tunlid A."/>
            <person name="Henrissat B."/>
            <person name="Grigoriev I.V."/>
            <person name="Hibbett D.S."/>
            <person name="Martin F."/>
            <person name="Nordberg H.P."/>
            <person name="Cantor M.N."/>
            <person name="Hua S.X."/>
        </authorList>
    </citation>
    <scope>NUCLEOTIDE SEQUENCE [LARGE SCALE GENOMIC DNA]</scope>
    <source>
        <strain evidence="1 2">F 1598</strain>
    </source>
</reference>
<sequence length="81" mass="8874">MSFKLVKQADGSYVVTVPFNRDAPVPVIDMVHDFGLFVREAIESPAFGAGTEILTYGELISPFRNSLKSLGRRSTALLNNT</sequence>
<keyword evidence="2" id="KW-1185">Reference proteome</keyword>
<reference evidence="2" key="2">
    <citation type="submission" date="2015-01" db="EMBL/GenBank/DDBJ databases">
        <title>Evolutionary Origins and Diversification of the Mycorrhizal Mutualists.</title>
        <authorList>
            <consortium name="DOE Joint Genome Institute"/>
            <consortium name="Mycorrhizal Genomics Consortium"/>
            <person name="Kohler A."/>
            <person name="Kuo A."/>
            <person name="Nagy L.G."/>
            <person name="Floudas D."/>
            <person name="Copeland A."/>
            <person name="Barry K.W."/>
            <person name="Cichocki N."/>
            <person name="Veneault-Fourrey C."/>
            <person name="LaButti K."/>
            <person name="Lindquist E.A."/>
            <person name="Lipzen A."/>
            <person name="Lundell T."/>
            <person name="Morin E."/>
            <person name="Murat C."/>
            <person name="Riley R."/>
            <person name="Ohm R."/>
            <person name="Sun H."/>
            <person name="Tunlid A."/>
            <person name="Henrissat B."/>
            <person name="Grigoriev I.V."/>
            <person name="Hibbett D.S."/>
            <person name="Martin F."/>
        </authorList>
    </citation>
    <scope>NUCLEOTIDE SEQUENCE [LARGE SCALE GENOMIC DNA]</scope>
    <source>
        <strain evidence="2">F 1598</strain>
    </source>
</reference>
<organism evidence="1 2">
    <name type="scientific">Piloderma croceum (strain F 1598)</name>
    <dbReference type="NCBI Taxonomy" id="765440"/>
    <lineage>
        <taxon>Eukaryota</taxon>
        <taxon>Fungi</taxon>
        <taxon>Dikarya</taxon>
        <taxon>Basidiomycota</taxon>
        <taxon>Agaricomycotina</taxon>
        <taxon>Agaricomycetes</taxon>
        <taxon>Agaricomycetidae</taxon>
        <taxon>Atheliales</taxon>
        <taxon>Atheliaceae</taxon>
        <taxon>Piloderma</taxon>
    </lineage>
</organism>
<name>A0A0C3FID9_PILCF</name>
<dbReference type="AlphaFoldDB" id="A0A0C3FID9"/>
<gene>
    <name evidence="1" type="ORF">PILCRDRAFT_10092</name>
</gene>
<dbReference type="InParanoid" id="A0A0C3FID9"/>
<dbReference type="HOGENOM" id="CLU_2574709_0_0_1"/>
<dbReference type="EMBL" id="KN833008">
    <property type="protein sequence ID" value="KIM79576.1"/>
    <property type="molecule type" value="Genomic_DNA"/>
</dbReference>
<protein>
    <submittedName>
        <fullName evidence="1">Uncharacterized protein</fullName>
    </submittedName>
</protein>
<proteinExistence type="predicted"/>
<accession>A0A0C3FID9</accession>